<gene>
    <name evidence="2" type="ORF">LCGC14_0693670</name>
</gene>
<evidence type="ECO:0000259" key="1">
    <source>
        <dbReference type="SMART" id="SM00470"/>
    </source>
</evidence>
<dbReference type="EMBL" id="LAZR01001455">
    <property type="protein sequence ID" value="KKN44371.1"/>
    <property type="molecule type" value="Genomic_DNA"/>
</dbReference>
<evidence type="ECO:0000313" key="2">
    <source>
        <dbReference type="EMBL" id="KKN44371.1"/>
    </source>
</evidence>
<organism evidence="2">
    <name type="scientific">marine sediment metagenome</name>
    <dbReference type="NCBI Taxonomy" id="412755"/>
    <lineage>
        <taxon>unclassified sequences</taxon>
        <taxon>metagenomes</taxon>
        <taxon>ecological metagenomes</taxon>
    </lineage>
</organism>
<accession>A0A0F9T604</accession>
<proteinExistence type="predicted"/>
<dbReference type="AlphaFoldDB" id="A0A0F9T604"/>
<reference evidence="2" key="1">
    <citation type="journal article" date="2015" name="Nature">
        <title>Complex archaea that bridge the gap between prokaryotes and eukaryotes.</title>
        <authorList>
            <person name="Spang A."/>
            <person name="Saw J.H."/>
            <person name="Jorgensen S.L."/>
            <person name="Zaremba-Niedzwiedzka K."/>
            <person name="Martijn J."/>
            <person name="Lind A.E."/>
            <person name="van Eijk R."/>
            <person name="Schleper C."/>
            <person name="Guy L."/>
            <person name="Ettema T.J."/>
        </authorList>
    </citation>
    <scope>NUCLEOTIDE SEQUENCE</scope>
</reference>
<protein>
    <recommendedName>
        <fullName evidence="1">ParB-like N-terminal domain-containing protein</fullName>
    </recommendedName>
</protein>
<comment type="caution">
    <text evidence="2">The sequence shown here is derived from an EMBL/GenBank/DDBJ whole genome shotgun (WGS) entry which is preliminary data.</text>
</comment>
<dbReference type="SUPFAM" id="SSF110849">
    <property type="entry name" value="ParB/Sulfiredoxin"/>
    <property type="match status" value="1"/>
</dbReference>
<name>A0A0F9T604_9ZZZZ</name>
<dbReference type="InterPro" id="IPR036086">
    <property type="entry name" value="ParB/Sulfiredoxin_sf"/>
</dbReference>
<dbReference type="SMART" id="SM00470">
    <property type="entry name" value="ParB"/>
    <property type="match status" value="1"/>
</dbReference>
<sequence>MSKKNGKLKEHELSKYFPMLSADEFATLRDDIREHGQLEPITIYNGEVLDGRNRLAAVDELGIDPKFRDYEGDDPLSYVVSINLIRRSLSPGQRAAVGARLTADSEYGRDGPDPESVSQETVSVKAVAEQLGVGSAQLTVARDLEQNHSDLFEELETGQISITRATGLRAVVNVPGLSKAQRKAAIKKADEFKDRDVSALAIEVEDAVIKQGSSGFKQVMGMTTGAIIEHTMEVRPGVHRKKPVVDTIEVVNYMNDGMDAIADLKHAWKGIQTTDKKSEGDKQSIVASWWSQISTMIAEWDDFAALQEGIE</sequence>
<feature type="domain" description="ParB-like N-terminal" evidence="1">
    <location>
        <begin position="1"/>
        <end position="84"/>
    </location>
</feature>
<dbReference type="InterPro" id="IPR003115">
    <property type="entry name" value="ParB_N"/>
</dbReference>
<dbReference type="Gene3D" id="3.90.1530.10">
    <property type="entry name" value="Conserved hypothetical protein from pyrococcus furiosus pfu- 392566-001, ParB domain"/>
    <property type="match status" value="1"/>
</dbReference>